<comment type="caution">
    <text evidence="1">The sequence shown here is derived from an EMBL/GenBank/DDBJ whole genome shotgun (WGS) entry which is preliminary data.</text>
</comment>
<dbReference type="Proteomes" id="UP000533080">
    <property type="component" value="Unassembled WGS sequence"/>
</dbReference>
<evidence type="ECO:0000313" key="2">
    <source>
        <dbReference type="Proteomes" id="UP000533080"/>
    </source>
</evidence>
<name>A0A7Y4IE32_MYXXA</name>
<reference evidence="1 2" key="1">
    <citation type="submission" date="2020-05" db="EMBL/GenBank/DDBJ databases">
        <authorList>
            <person name="Whitworth D."/>
        </authorList>
    </citation>
    <scope>NUCLEOTIDE SEQUENCE [LARGE SCALE GENOMIC DNA]</scope>
    <source>
        <strain evidence="1 2">AM005</strain>
    </source>
</reference>
<sequence length="125" mass="13710">MSRRSAPVTWWGWLMLAAFGCSSDASKTRDAEAVVRHFFSALPAGDCEVLAPLLVTGGSARPCVETVRELRGHGLTLVGIVESTVDGRDAEAVLVRARVAHGGRERPAPWLLRVERQDGDWRVRF</sequence>
<organism evidence="1 2">
    <name type="scientific">Myxococcus xanthus</name>
    <dbReference type="NCBI Taxonomy" id="34"/>
    <lineage>
        <taxon>Bacteria</taxon>
        <taxon>Pseudomonadati</taxon>
        <taxon>Myxococcota</taxon>
        <taxon>Myxococcia</taxon>
        <taxon>Myxococcales</taxon>
        <taxon>Cystobacterineae</taxon>
        <taxon>Myxococcaceae</taxon>
        <taxon>Myxococcus</taxon>
    </lineage>
</organism>
<proteinExistence type="predicted"/>
<evidence type="ECO:0000313" key="1">
    <source>
        <dbReference type="EMBL" id="NOJ77552.1"/>
    </source>
</evidence>
<gene>
    <name evidence="1" type="ORF">HNV28_04220</name>
</gene>
<dbReference type="EMBL" id="JABFNT010000009">
    <property type="protein sequence ID" value="NOJ77552.1"/>
    <property type="molecule type" value="Genomic_DNA"/>
</dbReference>
<accession>A0A7Y4IE32</accession>
<evidence type="ECO:0008006" key="3">
    <source>
        <dbReference type="Google" id="ProtNLM"/>
    </source>
</evidence>
<protein>
    <recommendedName>
        <fullName evidence="3">Lipoprotein</fullName>
    </recommendedName>
</protein>
<dbReference type="AlphaFoldDB" id="A0A7Y4IE32"/>
<dbReference type="RefSeq" id="WP_171440033.1">
    <property type="nucleotide sequence ID" value="NZ_JABFNS010000056.1"/>
</dbReference>
<dbReference type="PROSITE" id="PS51257">
    <property type="entry name" value="PROKAR_LIPOPROTEIN"/>
    <property type="match status" value="1"/>
</dbReference>